<feature type="compositionally biased region" description="Low complexity" evidence="1">
    <location>
        <begin position="17"/>
        <end position="29"/>
    </location>
</feature>
<keyword evidence="3" id="KW-1185">Reference proteome</keyword>
<dbReference type="Gene3D" id="3.40.50.620">
    <property type="entry name" value="HUPs"/>
    <property type="match status" value="1"/>
</dbReference>
<accession>A0A6J5XZH1</accession>
<proteinExistence type="predicted"/>
<organism evidence="2 3">
    <name type="scientific">Prunus armeniaca</name>
    <name type="common">Apricot</name>
    <name type="synonym">Armeniaca vulgaris</name>
    <dbReference type="NCBI Taxonomy" id="36596"/>
    <lineage>
        <taxon>Eukaryota</taxon>
        <taxon>Viridiplantae</taxon>
        <taxon>Streptophyta</taxon>
        <taxon>Embryophyta</taxon>
        <taxon>Tracheophyta</taxon>
        <taxon>Spermatophyta</taxon>
        <taxon>Magnoliopsida</taxon>
        <taxon>eudicotyledons</taxon>
        <taxon>Gunneridae</taxon>
        <taxon>Pentapetalae</taxon>
        <taxon>rosids</taxon>
        <taxon>fabids</taxon>
        <taxon>Rosales</taxon>
        <taxon>Rosaceae</taxon>
        <taxon>Amygdaloideae</taxon>
        <taxon>Amygdaleae</taxon>
        <taxon>Prunus</taxon>
    </lineage>
</organism>
<reference evidence="3" key="1">
    <citation type="journal article" date="2020" name="Genome Biol.">
        <title>Gamete binning: chromosome-level and haplotype-resolved genome assembly enabled by high-throughput single-cell sequencing of gamete genomes.</title>
        <authorList>
            <person name="Campoy J.A."/>
            <person name="Sun H."/>
            <person name="Goel M."/>
            <person name="Jiao W.-B."/>
            <person name="Folz-Donahue K."/>
            <person name="Wang N."/>
            <person name="Rubio M."/>
            <person name="Liu C."/>
            <person name="Kukat C."/>
            <person name="Ruiz D."/>
            <person name="Huettel B."/>
            <person name="Schneeberger K."/>
        </authorList>
    </citation>
    <scope>NUCLEOTIDE SEQUENCE [LARGE SCALE GENOMIC DNA]</scope>
    <source>
        <strain evidence="3">cv. Rojo Pasion</strain>
    </source>
</reference>
<sequence>MATEAPEQAPQTDGVQSLSISEASPSSSSNPTIQMSLEETYQMLRSVAEECIQEDELRSLLAHKSEPIA</sequence>
<dbReference type="OrthoDB" id="993930at2759"/>
<evidence type="ECO:0000313" key="2">
    <source>
        <dbReference type="EMBL" id="CAB4316494.1"/>
    </source>
</evidence>
<evidence type="ECO:0000313" key="3">
    <source>
        <dbReference type="Proteomes" id="UP000507245"/>
    </source>
</evidence>
<gene>
    <name evidence="2" type="ORF">ORAREDHAP_LOCUS42171</name>
</gene>
<evidence type="ECO:0000256" key="1">
    <source>
        <dbReference type="SAM" id="MobiDB-lite"/>
    </source>
</evidence>
<dbReference type="Proteomes" id="UP000507245">
    <property type="component" value="Unassembled WGS sequence"/>
</dbReference>
<dbReference type="InterPro" id="IPR014729">
    <property type="entry name" value="Rossmann-like_a/b/a_fold"/>
</dbReference>
<dbReference type="AlphaFoldDB" id="A0A6J5XZH1"/>
<dbReference type="EMBL" id="CAEKKB010000007">
    <property type="protein sequence ID" value="CAB4316494.1"/>
    <property type="molecule type" value="Genomic_DNA"/>
</dbReference>
<feature type="region of interest" description="Disordered" evidence="1">
    <location>
        <begin position="1"/>
        <end position="35"/>
    </location>
</feature>
<protein>
    <submittedName>
        <fullName evidence="2">Uncharacterized protein</fullName>
    </submittedName>
</protein>
<name>A0A6J5XZH1_PRUAR</name>